<dbReference type="Gene3D" id="3.30.230.130">
    <property type="entry name" value="Cullin, Chain C, Domain 2"/>
    <property type="match status" value="1"/>
</dbReference>
<dbReference type="SUPFAM" id="SSF46785">
    <property type="entry name" value="Winged helix' DNA-binding domain"/>
    <property type="match status" value="1"/>
</dbReference>
<proteinExistence type="inferred from homology"/>
<comment type="pathway">
    <text evidence="2">Protein modification; protein ubiquitination.</text>
</comment>
<dbReference type="SUPFAM" id="SSF74788">
    <property type="entry name" value="Cullin repeat-like"/>
    <property type="match status" value="1"/>
</dbReference>
<dbReference type="GO" id="GO:0031625">
    <property type="term" value="F:ubiquitin protein ligase binding"/>
    <property type="evidence" value="ECO:0007669"/>
    <property type="project" value="InterPro"/>
</dbReference>
<dbReference type="InterPro" id="IPR036317">
    <property type="entry name" value="Cullin_homology_sf"/>
</dbReference>
<dbReference type="Gene3D" id="3.90.79.10">
    <property type="entry name" value="Nucleoside Triphosphate Pyrophosphohydrolase"/>
    <property type="match status" value="1"/>
</dbReference>
<dbReference type="CDD" id="cd04671">
    <property type="entry name" value="NUDIX_8DGDPP_Nudt18"/>
    <property type="match status" value="1"/>
</dbReference>
<dbReference type="InterPro" id="IPR016157">
    <property type="entry name" value="Cullin_CS"/>
</dbReference>
<keyword evidence="6" id="KW-0833">Ubl conjugation pathway</keyword>
<evidence type="ECO:0000259" key="14">
    <source>
        <dbReference type="PROSITE" id="PS50069"/>
    </source>
</evidence>
<keyword evidence="17" id="KW-1185">Reference proteome</keyword>
<keyword evidence="5" id="KW-0597">Phosphoprotein</keyword>
<dbReference type="InterPro" id="IPR059120">
    <property type="entry name" value="Cullin-like_AB"/>
</dbReference>
<keyword evidence="9" id="KW-0539">Nucleus</keyword>
<organism evidence="16 17">
    <name type="scientific">Anopheles dirus</name>
    <dbReference type="NCBI Taxonomy" id="7168"/>
    <lineage>
        <taxon>Eukaryota</taxon>
        <taxon>Metazoa</taxon>
        <taxon>Ecdysozoa</taxon>
        <taxon>Arthropoda</taxon>
        <taxon>Hexapoda</taxon>
        <taxon>Insecta</taxon>
        <taxon>Pterygota</taxon>
        <taxon>Neoptera</taxon>
        <taxon>Endopterygota</taxon>
        <taxon>Diptera</taxon>
        <taxon>Nematocera</taxon>
        <taxon>Culicoidea</taxon>
        <taxon>Culicidae</taxon>
        <taxon>Anophelinae</taxon>
        <taxon>Anopheles</taxon>
    </lineage>
</organism>
<dbReference type="InterPro" id="IPR001373">
    <property type="entry name" value="Cullin_N"/>
</dbReference>
<dbReference type="InterPro" id="IPR036388">
    <property type="entry name" value="WH-like_DNA-bd_sf"/>
</dbReference>
<dbReference type="SUPFAM" id="SSF55811">
    <property type="entry name" value="Nudix"/>
    <property type="match status" value="1"/>
</dbReference>
<evidence type="ECO:0000256" key="11">
    <source>
        <dbReference type="PROSITE-ProRule" id="PRU00330"/>
    </source>
</evidence>
<dbReference type="PRINTS" id="PR00502">
    <property type="entry name" value="NUDIXFAMILY"/>
</dbReference>
<dbReference type="InterPro" id="IPR019559">
    <property type="entry name" value="Cullin_neddylation_domain"/>
</dbReference>
<dbReference type="GO" id="GO:0006511">
    <property type="term" value="P:ubiquitin-dependent protein catabolic process"/>
    <property type="evidence" value="ECO:0007669"/>
    <property type="project" value="InterPro"/>
</dbReference>
<evidence type="ECO:0000256" key="3">
    <source>
        <dbReference type="ARBA" id="ARBA00006019"/>
    </source>
</evidence>
<dbReference type="Gene3D" id="1.20.1310.10">
    <property type="entry name" value="Cullin Repeats"/>
    <property type="match status" value="4"/>
</dbReference>
<feature type="compositionally biased region" description="Low complexity" evidence="13">
    <location>
        <begin position="459"/>
        <end position="484"/>
    </location>
</feature>
<evidence type="ECO:0000256" key="7">
    <source>
        <dbReference type="ARBA" id="ARBA00022801"/>
    </source>
</evidence>
<name>A0A182NA68_9DIPT</name>
<dbReference type="FunFam" id="1.20.1310.10:FF:000014">
    <property type="entry name" value="Cullin 5"/>
    <property type="match status" value="1"/>
</dbReference>
<evidence type="ECO:0000256" key="2">
    <source>
        <dbReference type="ARBA" id="ARBA00004906"/>
    </source>
</evidence>
<dbReference type="SMART" id="SM00884">
    <property type="entry name" value="Cullin_Nedd8"/>
    <property type="match status" value="1"/>
</dbReference>
<dbReference type="FunFam" id="3.30.230.130:FF:000004">
    <property type="entry name" value="Cullin 5"/>
    <property type="match status" value="1"/>
</dbReference>
<dbReference type="Pfam" id="PF00293">
    <property type="entry name" value="NUDIX"/>
    <property type="match status" value="1"/>
</dbReference>
<dbReference type="InterPro" id="IPR020476">
    <property type="entry name" value="Nudix_hydrolase"/>
</dbReference>
<evidence type="ECO:0000256" key="10">
    <source>
        <dbReference type="ARBA" id="ARBA00040451"/>
    </source>
</evidence>
<dbReference type="Pfam" id="PF00888">
    <property type="entry name" value="Cullin"/>
    <property type="match status" value="1"/>
</dbReference>
<dbReference type="InterPro" id="IPR016158">
    <property type="entry name" value="Cullin_homology"/>
</dbReference>
<feature type="region of interest" description="Disordered" evidence="13">
    <location>
        <begin position="448"/>
        <end position="513"/>
    </location>
</feature>
<reference evidence="16" key="2">
    <citation type="submission" date="2020-05" db="UniProtKB">
        <authorList>
            <consortium name="EnsemblMetazoa"/>
        </authorList>
    </citation>
    <scope>IDENTIFICATION</scope>
    <source>
        <strain evidence="16">WRAIR2</strain>
    </source>
</reference>
<reference evidence="17" key="1">
    <citation type="submission" date="2013-03" db="EMBL/GenBank/DDBJ databases">
        <title>The Genome Sequence of Anopheles dirus WRAIR2.</title>
        <authorList>
            <consortium name="The Broad Institute Genomics Platform"/>
            <person name="Neafsey D.E."/>
            <person name="Walton C."/>
            <person name="Walker B."/>
            <person name="Young S.K."/>
            <person name="Zeng Q."/>
            <person name="Gargeya S."/>
            <person name="Fitzgerald M."/>
            <person name="Haas B."/>
            <person name="Abouelleil A."/>
            <person name="Allen A.W."/>
            <person name="Alvarado L."/>
            <person name="Arachchi H.M."/>
            <person name="Berlin A.M."/>
            <person name="Chapman S.B."/>
            <person name="Gainer-Dewar J."/>
            <person name="Goldberg J."/>
            <person name="Griggs A."/>
            <person name="Gujja S."/>
            <person name="Hansen M."/>
            <person name="Howarth C."/>
            <person name="Imamovic A."/>
            <person name="Ireland A."/>
            <person name="Larimer J."/>
            <person name="McCowan C."/>
            <person name="Murphy C."/>
            <person name="Pearson M."/>
            <person name="Poon T.W."/>
            <person name="Priest M."/>
            <person name="Roberts A."/>
            <person name="Saif S."/>
            <person name="Shea T."/>
            <person name="Sisk P."/>
            <person name="Sykes S."/>
            <person name="Wortman J."/>
            <person name="Nusbaum C."/>
            <person name="Birren B."/>
        </authorList>
    </citation>
    <scope>NUCLEOTIDE SEQUENCE [LARGE SCALE GENOMIC DNA]</scope>
    <source>
        <strain evidence="17">WRAIR2</strain>
    </source>
</reference>
<evidence type="ECO:0000313" key="16">
    <source>
        <dbReference type="EnsemblMetazoa" id="ADIR004544-PA"/>
    </source>
</evidence>
<dbReference type="Pfam" id="PF10557">
    <property type="entry name" value="Cullin_Nedd8"/>
    <property type="match status" value="1"/>
</dbReference>
<dbReference type="PROSITE" id="PS01256">
    <property type="entry name" value="CULLIN_1"/>
    <property type="match status" value="1"/>
</dbReference>
<evidence type="ECO:0000256" key="1">
    <source>
        <dbReference type="ARBA" id="ARBA00004123"/>
    </source>
</evidence>
<protein>
    <recommendedName>
        <fullName evidence="10">Cullin-5</fullName>
    </recommendedName>
</protein>
<dbReference type="PROSITE" id="PS51462">
    <property type="entry name" value="NUDIX"/>
    <property type="match status" value="1"/>
</dbReference>
<dbReference type="AlphaFoldDB" id="A0A182NA68"/>
<dbReference type="InterPro" id="IPR015797">
    <property type="entry name" value="NUDIX_hydrolase-like_dom_sf"/>
</dbReference>
<evidence type="ECO:0000256" key="4">
    <source>
        <dbReference type="ARBA" id="ARBA00022499"/>
    </source>
</evidence>
<dbReference type="GO" id="GO:0016567">
    <property type="term" value="P:protein ubiquitination"/>
    <property type="evidence" value="ECO:0007669"/>
    <property type="project" value="UniProtKB-ARBA"/>
</dbReference>
<dbReference type="Pfam" id="PF26557">
    <property type="entry name" value="Cullin_AB"/>
    <property type="match status" value="1"/>
</dbReference>
<accession>A0A182NA68</accession>
<evidence type="ECO:0000256" key="6">
    <source>
        <dbReference type="ARBA" id="ARBA00022786"/>
    </source>
</evidence>
<dbReference type="InterPro" id="IPR016159">
    <property type="entry name" value="Cullin_repeat-like_dom_sf"/>
</dbReference>
<evidence type="ECO:0000313" key="17">
    <source>
        <dbReference type="Proteomes" id="UP000075884"/>
    </source>
</evidence>
<keyword evidence="8" id="KW-0832">Ubl conjugation</keyword>
<dbReference type="Proteomes" id="UP000075884">
    <property type="component" value="Unassembled WGS sequence"/>
</dbReference>
<dbReference type="GO" id="GO:0007165">
    <property type="term" value="P:signal transduction"/>
    <property type="evidence" value="ECO:0007669"/>
    <property type="project" value="UniProtKB-ARBA"/>
</dbReference>
<dbReference type="InterPro" id="IPR000086">
    <property type="entry name" value="NUDIX_hydrolase_dom"/>
</dbReference>
<evidence type="ECO:0000256" key="5">
    <source>
        <dbReference type="ARBA" id="ARBA00022553"/>
    </source>
</evidence>
<sequence length="1156" mass="130333">METNLVRVLEGQYLDELTSELCDFTLEEQNAATEAQGVKPLASSDYVPIVGKTVTYVVACVIVNDANEVLMMQEAKESCAGKWYLPAGRMEPGETIVEAGVREVLEETGLKVEITTLLAVETAGGSWFRFVLTGNVIGGELKTPSQADQESIQAKWCQNLNELSLRANDILPVVELARNYRKRQPKDPNWHREILPARKAHYKNYLRVVVAIKNKTTNQVYVLLSEKTAYHFPTVEIHPGRSIHSTLKKFMIELFGADLPQHRPHGVLSVEHHTSGASANPTDGMCLTVLVICRPSIESVSLIGKCIWHELSKDLSGRLAMAVAGKNATFQLHVNSTFEDKWPSMRPVVLSLLKQERVTPSEWQELFFAVHLVCLWDDKGPLKIHESLQQDIVAYIKQAQIRVLAQREEQALLKAYIVEWRKFFTQSNYLPLPFTKLESCLQSKGSSSSVSSSGGGGASSSSSSATGAGTSHNSAACASSSATSTGGGASGSGSSGGGGGSSSSSSSKKPNHAEDSIVRKLMLDSWNQSIFMNIKHRLQESAMKLVHAERNGEAFDSQLVIGVRESYVNLCSNTEDKLEIYRENFEAAYLQATSAFYRLKASEQLQTNGVKSFMEYADAKLREEEARGERYLEPGSITALGQCCVTVLIGDHLPTLLAECAPLIEARETTRLQLMFRLLDRVAGGVDPMLRDLENHIVQAGLADMVAAADIITQDSEKYVERLLKLFRRFSDLVKEAFNDDPRFLTARDKAFKTVVNDITLFKLELPTSNTAMARGIKISTPESKCPELLANYCDMLLRRTPFSKRLTTEEIESRLKDVLLVLKYVSNKDVFMRYHKAHLTRRLILDSSADSEKEEDMVEWLREVGMPADYVNKLARMFQDIKVSEDLNTQFRSQTTRHDAINIKILNAGAWARGSERVSVSLPLELEDYIPEVEEFYKKKHSGRKLQWYHHMSNGTITFANNTGRFDLDVTTFQMAVLFAWNQRPNEKVSYENLRLATELPDPELRRTLWSLVAFPKLKRQLLLYEPTIGNPKDFSENTLFWVNQEFAIIKNGKPQRRGKVNLVGRLQLSTERSQQEDNQSIVQLRILRTQEAIIKIMKMRKRLSNAALQAELVDILKNMFLPSKKMIKEQLEWLIEHKYMRRDDDDINTFIYMA</sequence>
<evidence type="ECO:0000256" key="8">
    <source>
        <dbReference type="ARBA" id="ARBA00022843"/>
    </source>
</evidence>
<dbReference type="Gene3D" id="1.10.10.10">
    <property type="entry name" value="Winged helix-like DNA-binding domain superfamily/Winged helix DNA-binding domain"/>
    <property type="match status" value="1"/>
</dbReference>
<dbReference type="GO" id="GO:0005634">
    <property type="term" value="C:nucleus"/>
    <property type="evidence" value="ECO:0007669"/>
    <property type="project" value="UniProtKB-SubCell"/>
</dbReference>
<dbReference type="InterPro" id="IPR042970">
    <property type="entry name" value="NUDT18_NUDIX"/>
</dbReference>
<evidence type="ECO:0000256" key="12">
    <source>
        <dbReference type="RuleBase" id="RU003829"/>
    </source>
</evidence>
<dbReference type="VEuPathDB" id="VectorBase:ADIR004544"/>
<dbReference type="PANTHER" id="PTHR11932">
    <property type="entry name" value="CULLIN"/>
    <property type="match status" value="1"/>
</dbReference>
<evidence type="ECO:0000256" key="9">
    <source>
        <dbReference type="ARBA" id="ARBA00023242"/>
    </source>
</evidence>
<dbReference type="GO" id="GO:0031461">
    <property type="term" value="C:cullin-RING ubiquitin ligase complex"/>
    <property type="evidence" value="ECO:0007669"/>
    <property type="project" value="InterPro"/>
</dbReference>
<dbReference type="SMART" id="SM00182">
    <property type="entry name" value="CULLIN"/>
    <property type="match status" value="1"/>
</dbReference>
<evidence type="ECO:0000259" key="15">
    <source>
        <dbReference type="PROSITE" id="PS51462"/>
    </source>
</evidence>
<feature type="domain" description="Cullin family profile" evidence="14">
    <location>
        <begin position="785"/>
        <end position="1014"/>
    </location>
</feature>
<dbReference type="STRING" id="7168.A0A182NA68"/>
<keyword evidence="7" id="KW-0378">Hydrolase</keyword>
<dbReference type="InterPro" id="IPR036390">
    <property type="entry name" value="WH_DNA-bd_sf"/>
</dbReference>
<dbReference type="SUPFAM" id="SSF75632">
    <property type="entry name" value="Cullin homology domain"/>
    <property type="match status" value="1"/>
</dbReference>
<dbReference type="InterPro" id="IPR045093">
    <property type="entry name" value="Cullin"/>
</dbReference>
<dbReference type="PROSITE" id="PS50069">
    <property type="entry name" value="CULLIN_2"/>
    <property type="match status" value="1"/>
</dbReference>
<dbReference type="EnsemblMetazoa" id="ADIR004544-RA">
    <property type="protein sequence ID" value="ADIR004544-PA"/>
    <property type="gene ID" value="ADIR004544"/>
</dbReference>
<comment type="subcellular location">
    <subcellularLocation>
        <location evidence="1">Nucleus</location>
    </subcellularLocation>
</comment>
<keyword evidence="4" id="KW-1017">Isopeptide bond</keyword>
<dbReference type="FunFam" id="1.10.10.10:FF:000142">
    <property type="entry name" value="Cullin 5"/>
    <property type="match status" value="1"/>
</dbReference>
<evidence type="ECO:0000256" key="13">
    <source>
        <dbReference type="SAM" id="MobiDB-lite"/>
    </source>
</evidence>
<comment type="similarity">
    <text evidence="3 11 12">Belongs to the cullin family.</text>
</comment>
<feature type="domain" description="Nudix hydrolase" evidence="15">
    <location>
        <begin position="53"/>
        <end position="179"/>
    </location>
</feature>
<dbReference type="FunFam" id="1.20.1310.10:FF:000009">
    <property type="entry name" value="Cullin 5"/>
    <property type="match status" value="1"/>
</dbReference>
<feature type="compositionally biased region" description="Gly residues" evidence="13">
    <location>
        <begin position="485"/>
        <end position="501"/>
    </location>
</feature>
<dbReference type="GO" id="GO:0017110">
    <property type="term" value="F:nucleoside diphosphate phosphatase activity"/>
    <property type="evidence" value="ECO:0007669"/>
    <property type="project" value="InterPro"/>
</dbReference>